<feature type="compositionally biased region" description="Polar residues" evidence="1">
    <location>
        <begin position="29"/>
        <end position="39"/>
    </location>
</feature>
<evidence type="ECO:0000256" key="1">
    <source>
        <dbReference type="SAM" id="MobiDB-lite"/>
    </source>
</evidence>
<evidence type="ECO:0000313" key="3">
    <source>
        <dbReference type="Proteomes" id="UP001153365"/>
    </source>
</evidence>
<feature type="region of interest" description="Disordered" evidence="1">
    <location>
        <begin position="27"/>
        <end position="46"/>
    </location>
</feature>
<accession>A0AAV0B727</accession>
<dbReference type="Proteomes" id="UP001153365">
    <property type="component" value="Unassembled WGS sequence"/>
</dbReference>
<sequence>MVNGGFGHSDKRVKRLQATYWKAPMRGTRMNSDSSFDSTTEQKGEDEKEVAYLGHHHHKRYYPLDQQEPARQRPPQSNAAITKKANWITVVIKTKCNKNFAGLLQRTGEKDSLAIAMVGWMKIGDVELSYVKLVTNDLSHNWIFGFEYQGERDWELLQHVRFQEDWMGQDSIADDTPMKIYMRYEVKTKRKGQKEELAKVVGDVSNSDQSVELLIDAWKMRDGRLTTDQLHQPQADGVNGCSCIELKSRPIDKADKFKRLPIRVWIGLMAVGNEELKLAQSEDWSATQDRGAENSGVRIKE</sequence>
<evidence type="ECO:0000313" key="2">
    <source>
        <dbReference type="EMBL" id="CAH7681712.1"/>
    </source>
</evidence>
<feature type="region of interest" description="Disordered" evidence="1">
    <location>
        <begin position="281"/>
        <end position="301"/>
    </location>
</feature>
<dbReference type="EMBL" id="CALTRL010003686">
    <property type="protein sequence ID" value="CAH7681712.1"/>
    <property type="molecule type" value="Genomic_DNA"/>
</dbReference>
<name>A0AAV0B727_PHAPC</name>
<reference evidence="2" key="1">
    <citation type="submission" date="2022-06" db="EMBL/GenBank/DDBJ databases">
        <authorList>
            <consortium name="SYNGENTA / RWTH Aachen University"/>
        </authorList>
    </citation>
    <scope>NUCLEOTIDE SEQUENCE</scope>
</reference>
<gene>
    <name evidence="2" type="ORF">PPACK8108_LOCUS14355</name>
</gene>
<protein>
    <submittedName>
        <fullName evidence="2">Uncharacterized protein</fullName>
    </submittedName>
</protein>
<organism evidence="2 3">
    <name type="scientific">Phakopsora pachyrhizi</name>
    <name type="common">Asian soybean rust disease fungus</name>
    <dbReference type="NCBI Taxonomy" id="170000"/>
    <lineage>
        <taxon>Eukaryota</taxon>
        <taxon>Fungi</taxon>
        <taxon>Dikarya</taxon>
        <taxon>Basidiomycota</taxon>
        <taxon>Pucciniomycotina</taxon>
        <taxon>Pucciniomycetes</taxon>
        <taxon>Pucciniales</taxon>
        <taxon>Phakopsoraceae</taxon>
        <taxon>Phakopsora</taxon>
    </lineage>
</organism>
<proteinExistence type="predicted"/>
<keyword evidence="3" id="KW-1185">Reference proteome</keyword>
<dbReference type="AlphaFoldDB" id="A0AAV0B727"/>
<comment type="caution">
    <text evidence="2">The sequence shown here is derived from an EMBL/GenBank/DDBJ whole genome shotgun (WGS) entry which is preliminary data.</text>
</comment>